<feature type="compositionally biased region" description="Polar residues" evidence="1">
    <location>
        <begin position="1329"/>
        <end position="1341"/>
    </location>
</feature>
<feature type="compositionally biased region" description="Basic residues" evidence="1">
    <location>
        <begin position="2073"/>
        <end position="2090"/>
    </location>
</feature>
<comment type="caution">
    <text evidence="2">The sequence shown here is derived from an EMBL/GenBank/DDBJ whole genome shotgun (WGS) entry which is preliminary data.</text>
</comment>
<feature type="region of interest" description="Disordered" evidence="1">
    <location>
        <begin position="303"/>
        <end position="396"/>
    </location>
</feature>
<dbReference type="EMBL" id="BLXT01007620">
    <property type="protein sequence ID" value="GFO40602.1"/>
    <property type="molecule type" value="Genomic_DNA"/>
</dbReference>
<feature type="region of interest" description="Disordered" evidence="1">
    <location>
        <begin position="2176"/>
        <end position="2254"/>
    </location>
</feature>
<keyword evidence="3" id="KW-1185">Reference proteome</keyword>
<proteinExistence type="predicted"/>
<feature type="region of interest" description="Disordered" evidence="1">
    <location>
        <begin position="1550"/>
        <end position="1629"/>
    </location>
</feature>
<reference evidence="2 3" key="1">
    <citation type="journal article" date="2021" name="Elife">
        <title>Chloroplast acquisition without the gene transfer in kleptoplastic sea slugs, Plakobranchus ocellatus.</title>
        <authorList>
            <person name="Maeda T."/>
            <person name="Takahashi S."/>
            <person name="Yoshida T."/>
            <person name="Shimamura S."/>
            <person name="Takaki Y."/>
            <person name="Nagai Y."/>
            <person name="Toyoda A."/>
            <person name="Suzuki Y."/>
            <person name="Arimoto A."/>
            <person name="Ishii H."/>
            <person name="Satoh N."/>
            <person name="Nishiyama T."/>
            <person name="Hasebe M."/>
            <person name="Maruyama T."/>
            <person name="Minagawa J."/>
            <person name="Obokata J."/>
            <person name="Shigenobu S."/>
        </authorList>
    </citation>
    <scope>NUCLEOTIDE SEQUENCE [LARGE SCALE GENOMIC DNA]</scope>
</reference>
<gene>
    <name evidence="2" type="ORF">PoB_006710700</name>
</gene>
<evidence type="ECO:0000256" key="1">
    <source>
        <dbReference type="SAM" id="MobiDB-lite"/>
    </source>
</evidence>
<feature type="compositionally biased region" description="Acidic residues" evidence="1">
    <location>
        <begin position="1299"/>
        <end position="1312"/>
    </location>
</feature>
<feature type="compositionally biased region" description="Polar residues" evidence="1">
    <location>
        <begin position="1553"/>
        <end position="1574"/>
    </location>
</feature>
<feature type="compositionally biased region" description="Polar residues" evidence="1">
    <location>
        <begin position="2176"/>
        <end position="2187"/>
    </location>
</feature>
<feature type="region of interest" description="Disordered" evidence="1">
    <location>
        <begin position="769"/>
        <end position="789"/>
    </location>
</feature>
<feature type="compositionally biased region" description="Polar residues" evidence="1">
    <location>
        <begin position="1706"/>
        <end position="1720"/>
    </location>
</feature>
<feature type="region of interest" description="Disordered" evidence="1">
    <location>
        <begin position="2070"/>
        <end position="2142"/>
    </location>
</feature>
<feature type="compositionally biased region" description="Polar residues" evidence="1">
    <location>
        <begin position="580"/>
        <end position="590"/>
    </location>
</feature>
<feature type="compositionally biased region" description="Low complexity" evidence="1">
    <location>
        <begin position="2122"/>
        <end position="2138"/>
    </location>
</feature>
<evidence type="ECO:0000313" key="3">
    <source>
        <dbReference type="Proteomes" id="UP000735302"/>
    </source>
</evidence>
<feature type="compositionally biased region" description="Polar residues" evidence="1">
    <location>
        <begin position="2092"/>
        <end position="2106"/>
    </location>
</feature>
<feature type="region of interest" description="Disordered" evidence="1">
    <location>
        <begin position="408"/>
        <end position="429"/>
    </location>
</feature>
<sequence>MASQAFLVSPDEAQFPLWNSSPLRRNNSDVTNLFKDQNQQRDFPSREVNNNVTNATRQIQNASSFLSPMKEVNNNVSCDYLKESQSKSKKSEGAVISESTRKIIEVDENSSKKAPLEFIEISVEAKRHSSAFLDHEDGPTVNAIDQDVNQLQQLQQLQQQQSQQQQQQQYIQALLPDTPTNKFVMHYGPQTIPSNSRAPLPQIDDNWRVRDINQSPKITQGQFRTTQANYTQDLIRNKRHGKAKIARAPLSCPPMSPVTRVKMAAEGQPDAASAGKRTVSFEFEQGMNDRQIRGVVRKMMAAANGGHPGSYSGSSLIDDTEEEEEEEDPLPVLALQDPPKPKLKRQLSSDSDSLSSANLSAANSTGGSSFTFSPNKQSTPSAETQSQHPVKTRHQFTRHPDEELYLAQQQKQQQEQYQQQQQQQQRMAGKIFQQQLKDNEMEPGQHQRRQCQDTHLNQKEQYLIDSSNFTHLHDQRSPTEKFSCFQAMSPSIQNIFPVSLKEKSKSFDYHGNNSPGFEHKHPDCFPKTGAQCNNNRFDALGASPKKSPKRLKCKHDSVISPVQSKLSPLIYDTNSSAETFSDTPLLSPSHRSLPCQRSIKSSTPKPLWAPHEQSILDKGCESILSKESKVTNPNFNVISPRRGLPARTQNDFGYVSSKPHLPLSQSGPKDSKTALLRQDGTYFISERQEQEFKQLRQVEGVTEQEISRPSGVGLSLPEIGNSPKGNIPEHDGYLSFMKSTESQAGRKKNTLQHEGEKIAKESCLPFGDQHKDGVAVQPSSPSKSKFSKRSKEPEVFIFPDVSKKDEVDGDHFDAPMDMDYYQESSYQRYSYEQTPNYGSNYMGESLHFGKQPILNTNSRPNFIGSDIYSQRLLQNKETTKGSSYNLSYRSHRTLAAQEPSLNDYNQQYRIEQDQRARVNVVNSVRDRNFFQQGSPCRFGNSIHNSVKDTSHTYSDIPTSTGMRSTYPSQISQKSTTSSRHKYGDTRPLSVAANRVRLPDTYAEVLDTSEPDGVVHFMDKETVEELRVGQDHFSERWSFEDGLKGDYLKTKHCEQTPGSFRGSRQTGFFGSAISTSRPMTEPKESRTVDRGISNYASRGNVDKSSVFTRADTNVLFISPDELSGSSMSCGDSSHGSGDNYDGGTSDCIPGADNSWDEMDGDEENARKTLLTENDHFKKDSSIDICEHNESQIIEEKNKVTERDNYGVFEMRNKAHSVECNSLQAKQVYRHALDKHYQHVIDVEHTRLSEHFQSSYPLPHGEESARFILREEQGGYELRYTMGCNTDGMSNFDDNTRRSEDDDISGDEVDGFGEGEEKKEKMQPKTLAENCRQSEAFKTSQAPGNEDETKPVDNDSDIVHIFDDNESDDEVDGATVARPLASQRIAPIVDVFDPYEDNKRKTPENLCTQDLEERYRHDISFTLDNINTYIEGKTKYNKQANLRDKKHLTAQNNRADGLFPGGISSIGLNKTENWMQSSTACNFPVPSEAPLSLHDSRTEHDAPLYKDCAPRQPDLACSTAPIHSQNQIQMENVVLQDRQQYACSDKDAFTEHTSQRVTNRPGQNSKSQVKQKQTMSFHRPWLTESKQRELASALPLSPTPPYKLHQGRSQSCDMPSSSSTGPKPEAESRTKGVNEIVQWYHQPLPSRSFAASSERRRYVPASADVKSASATLNRSKSYIECSAEDALLRKELPLHRSLSESSSLWESNTVGRGSKQDQQVRSPLSIEKGERRASYKLQKHGEESSEKLDSVHGSSRRKLDFESTHSFHNDRGFPYPTNLIQQTQPIPRSRINAGHTSVAKTSLLLTPSESPGKTVAQESSLLMTWGQVGENVDSTFTSASKLDKDQQATSQVFSTEKDKFLLSPVKKRKETQKYASINLGQLGATASSTVSKSDTRRGDEVDLRLEIRDVMQETSLINQRLEETDQSTDRQCECAQVEREILTSAKQLFQRLCSEYRGHENWQEELRKTAPVIRSALDRADSLRAFCRHGRRIQDVLPGSVIIRVKCPTLNALVDLCHLHESGDLHGICNEMFKVSERLSFKELTLRVTLEKTSVEKCYNYLLTTFQSSTVKAKSSPKKTSPKKSSPAKRVVRSTENLMSPSSPQDPQSWKHGRCFSTPVLSKSSPLCSPSTPRSPSTPTNYGTWSTSSIYNSSVFNRRRKFSFGETGARIAFQELNITDTESQQSPTLAGSLKEESPTMAAGSTNYDTNKRLPSPSLGLTSPRRRNSPATSPLSSPLRLKRCDAIQEQENIQHNS</sequence>
<organism evidence="2 3">
    <name type="scientific">Plakobranchus ocellatus</name>
    <dbReference type="NCBI Taxonomy" id="259542"/>
    <lineage>
        <taxon>Eukaryota</taxon>
        <taxon>Metazoa</taxon>
        <taxon>Spiralia</taxon>
        <taxon>Lophotrochozoa</taxon>
        <taxon>Mollusca</taxon>
        <taxon>Gastropoda</taxon>
        <taxon>Heterobranchia</taxon>
        <taxon>Euthyneura</taxon>
        <taxon>Panpulmonata</taxon>
        <taxon>Sacoglossa</taxon>
        <taxon>Placobranchoidea</taxon>
        <taxon>Plakobranchidae</taxon>
        <taxon>Plakobranchus</taxon>
    </lineage>
</organism>
<feature type="region of interest" description="Disordered" evidence="1">
    <location>
        <begin position="949"/>
        <end position="985"/>
    </location>
</feature>
<feature type="compositionally biased region" description="Basic and acidic residues" evidence="1">
    <location>
        <begin position="1345"/>
        <end position="1354"/>
    </location>
</feature>
<feature type="compositionally biased region" description="Low complexity" evidence="1">
    <location>
        <begin position="1122"/>
        <end position="1136"/>
    </location>
</feature>
<accession>A0AAV4D8Y3</accession>
<feature type="compositionally biased region" description="Polar residues" evidence="1">
    <location>
        <begin position="370"/>
        <end position="389"/>
    </location>
</feature>
<feature type="region of interest" description="Disordered" evidence="1">
    <location>
        <begin position="1054"/>
        <end position="1086"/>
    </location>
</feature>
<protein>
    <submittedName>
        <fullName evidence="2">Uncharacterized protein</fullName>
    </submittedName>
</protein>
<evidence type="ECO:0000313" key="2">
    <source>
        <dbReference type="EMBL" id="GFO40602.1"/>
    </source>
</evidence>
<feature type="region of interest" description="Disordered" evidence="1">
    <location>
        <begin position="1289"/>
        <end position="1354"/>
    </location>
</feature>
<feature type="region of interest" description="Disordered" evidence="1">
    <location>
        <begin position="1122"/>
        <end position="1160"/>
    </location>
</feature>
<name>A0AAV4D8Y3_9GAST</name>
<dbReference type="Proteomes" id="UP000735302">
    <property type="component" value="Unassembled WGS sequence"/>
</dbReference>
<feature type="compositionally biased region" description="Low complexity" evidence="1">
    <location>
        <begin position="408"/>
        <end position="425"/>
    </location>
</feature>
<feature type="compositionally biased region" description="Polar residues" evidence="1">
    <location>
        <begin position="1055"/>
        <end position="1077"/>
    </location>
</feature>
<feature type="compositionally biased region" description="Low complexity" evidence="1">
    <location>
        <begin position="348"/>
        <end position="369"/>
    </location>
</feature>
<feature type="region of interest" description="Disordered" evidence="1">
    <location>
        <begin position="580"/>
        <end position="608"/>
    </location>
</feature>
<feature type="compositionally biased region" description="Acidic residues" evidence="1">
    <location>
        <begin position="318"/>
        <end position="329"/>
    </location>
</feature>
<feature type="compositionally biased region" description="Basic and acidic residues" evidence="1">
    <location>
        <begin position="1725"/>
        <end position="1748"/>
    </location>
</feature>
<feature type="compositionally biased region" description="Polar residues" evidence="1">
    <location>
        <begin position="1605"/>
        <end position="1619"/>
    </location>
</feature>
<feature type="region of interest" description="Disordered" evidence="1">
    <location>
        <begin position="1696"/>
        <end position="1755"/>
    </location>
</feature>
<feature type="compositionally biased region" description="Polar residues" evidence="1">
    <location>
        <begin position="951"/>
        <end position="977"/>
    </location>
</feature>